<evidence type="ECO:0000256" key="6">
    <source>
        <dbReference type="ARBA" id="ARBA00022741"/>
    </source>
</evidence>
<dbReference type="eggNOG" id="COG1669">
    <property type="taxonomic scope" value="Bacteria"/>
</dbReference>
<dbReference type="EMBL" id="CP000448">
    <property type="protein sequence ID" value="ABI68606.1"/>
    <property type="molecule type" value="Genomic_DNA"/>
</dbReference>
<evidence type="ECO:0000256" key="5">
    <source>
        <dbReference type="ARBA" id="ARBA00022723"/>
    </source>
</evidence>
<proteinExistence type="inferred from homology"/>
<evidence type="ECO:0000259" key="10">
    <source>
        <dbReference type="Pfam" id="PF01909"/>
    </source>
</evidence>
<evidence type="ECO:0000256" key="2">
    <source>
        <dbReference type="ARBA" id="ARBA00022649"/>
    </source>
</evidence>
<dbReference type="GO" id="GO:0016779">
    <property type="term" value="F:nucleotidyltransferase activity"/>
    <property type="evidence" value="ECO:0007669"/>
    <property type="project" value="UniProtKB-KW"/>
</dbReference>
<evidence type="ECO:0000256" key="1">
    <source>
        <dbReference type="ARBA" id="ARBA00001946"/>
    </source>
</evidence>
<dbReference type="KEGG" id="swo:Swol_1298"/>
<dbReference type="CDD" id="cd05403">
    <property type="entry name" value="NT_KNTase_like"/>
    <property type="match status" value="1"/>
</dbReference>
<dbReference type="Proteomes" id="UP000001968">
    <property type="component" value="Chromosome"/>
</dbReference>
<keyword evidence="2" id="KW-1277">Toxin-antitoxin system</keyword>
<evidence type="ECO:0000256" key="3">
    <source>
        <dbReference type="ARBA" id="ARBA00022679"/>
    </source>
</evidence>
<dbReference type="GO" id="GO:0046872">
    <property type="term" value="F:metal ion binding"/>
    <property type="evidence" value="ECO:0007669"/>
    <property type="project" value="UniProtKB-KW"/>
</dbReference>
<keyword evidence="3" id="KW-0808">Transferase</keyword>
<keyword evidence="6" id="KW-0547">Nucleotide-binding</keyword>
<dbReference type="AlphaFoldDB" id="Q0AXE8"/>
<dbReference type="STRING" id="335541.Swol_1298"/>
<dbReference type="InterPro" id="IPR052038">
    <property type="entry name" value="Type-VII_TA_antitoxin"/>
</dbReference>
<dbReference type="HOGENOM" id="CLU_130257_10_2_9"/>
<evidence type="ECO:0000256" key="4">
    <source>
        <dbReference type="ARBA" id="ARBA00022695"/>
    </source>
</evidence>
<gene>
    <name evidence="11" type="ordered locus">Swol_1298</name>
</gene>
<evidence type="ECO:0000313" key="12">
    <source>
        <dbReference type="Proteomes" id="UP000001968"/>
    </source>
</evidence>
<feature type="domain" description="Polymerase nucleotidyl transferase" evidence="10">
    <location>
        <begin position="12"/>
        <end position="93"/>
    </location>
</feature>
<reference evidence="12" key="1">
    <citation type="journal article" date="2010" name="Environ. Microbiol.">
        <title>The genome of Syntrophomonas wolfei: new insights into syntrophic metabolism and biohydrogen production.</title>
        <authorList>
            <person name="Sieber J.R."/>
            <person name="Sims D.R."/>
            <person name="Han C."/>
            <person name="Kim E."/>
            <person name="Lykidis A."/>
            <person name="Lapidus A.L."/>
            <person name="McDonnald E."/>
            <person name="Rohlin L."/>
            <person name="Culley D.E."/>
            <person name="Gunsalus R."/>
            <person name="McInerney M.J."/>
        </authorList>
    </citation>
    <scope>NUCLEOTIDE SEQUENCE [LARGE SCALE GENOMIC DNA]</scope>
    <source>
        <strain evidence="12">DSM 2245B / Goettingen</strain>
    </source>
</reference>
<dbReference type="PANTHER" id="PTHR33571">
    <property type="entry name" value="SSL8005 PROTEIN"/>
    <property type="match status" value="1"/>
</dbReference>
<dbReference type="InterPro" id="IPR002934">
    <property type="entry name" value="Polymerase_NTP_transf_dom"/>
</dbReference>
<dbReference type="Pfam" id="PF01909">
    <property type="entry name" value="NTP_transf_2"/>
    <property type="match status" value="1"/>
</dbReference>
<dbReference type="RefSeq" id="WP_011640706.1">
    <property type="nucleotide sequence ID" value="NC_008346.1"/>
</dbReference>
<name>Q0AXE8_SYNWW</name>
<keyword evidence="12" id="KW-1185">Reference proteome</keyword>
<dbReference type="SUPFAM" id="SSF81301">
    <property type="entry name" value="Nucleotidyltransferase"/>
    <property type="match status" value="1"/>
</dbReference>
<evidence type="ECO:0000313" key="11">
    <source>
        <dbReference type="EMBL" id="ABI68606.1"/>
    </source>
</evidence>
<keyword evidence="4" id="KW-0548">Nucleotidyltransferase</keyword>
<protein>
    <recommendedName>
        <fullName evidence="10">Polymerase nucleotidyl transferase domain-containing protein</fullName>
    </recommendedName>
</protein>
<dbReference type="PANTHER" id="PTHR33571:SF12">
    <property type="entry name" value="BSL3053 PROTEIN"/>
    <property type="match status" value="1"/>
</dbReference>
<evidence type="ECO:0000256" key="8">
    <source>
        <dbReference type="ARBA" id="ARBA00022842"/>
    </source>
</evidence>
<keyword evidence="5" id="KW-0479">Metal-binding</keyword>
<sequence length="97" mass="11011">MSMTLNDLRKEREHIKKIAQKHGAGNIRVFGSISRGEEGPDSDIDFLVDFEDERSLFDLVGLKLELEELLGHKVDLVTERAMHRLISAKVKKEAVPL</sequence>
<accession>Q0AXE8</accession>
<dbReference type="Gene3D" id="3.30.460.10">
    <property type="entry name" value="Beta Polymerase, domain 2"/>
    <property type="match status" value="1"/>
</dbReference>
<comment type="cofactor">
    <cofactor evidence="1">
        <name>Mg(2+)</name>
        <dbReference type="ChEBI" id="CHEBI:18420"/>
    </cofactor>
</comment>
<keyword evidence="7" id="KW-0067">ATP-binding</keyword>
<comment type="similarity">
    <text evidence="9">Belongs to the MntA antitoxin family.</text>
</comment>
<organism evidence="11 12">
    <name type="scientific">Syntrophomonas wolfei subsp. wolfei (strain DSM 2245B / Goettingen)</name>
    <dbReference type="NCBI Taxonomy" id="335541"/>
    <lineage>
        <taxon>Bacteria</taxon>
        <taxon>Bacillati</taxon>
        <taxon>Bacillota</taxon>
        <taxon>Clostridia</taxon>
        <taxon>Eubacteriales</taxon>
        <taxon>Syntrophomonadaceae</taxon>
        <taxon>Syntrophomonas</taxon>
    </lineage>
</organism>
<dbReference type="GO" id="GO:0005524">
    <property type="term" value="F:ATP binding"/>
    <property type="evidence" value="ECO:0007669"/>
    <property type="project" value="UniProtKB-KW"/>
</dbReference>
<keyword evidence="8" id="KW-0460">Magnesium</keyword>
<evidence type="ECO:0000256" key="7">
    <source>
        <dbReference type="ARBA" id="ARBA00022840"/>
    </source>
</evidence>
<dbReference type="InterPro" id="IPR043519">
    <property type="entry name" value="NT_sf"/>
</dbReference>
<evidence type="ECO:0000256" key="9">
    <source>
        <dbReference type="ARBA" id="ARBA00038276"/>
    </source>
</evidence>